<name>A0A9D2BM19_9FIRM</name>
<protein>
    <submittedName>
        <fullName evidence="1">Uncharacterized protein</fullName>
    </submittedName>
</protein>
<evidence type="ECO:0000313" key="1">
    <source>
        <dbReference type="EMBL" id="HIX81086.1"/>
    </source>
</evidence>
<reference evidence="1" key="1">
    <citation type="journal article" date="2021" name="PeerJ">
        <title>Extensive microbial diversity within the chicken gut microbiome revealed by metagenomics and culture.</title>
        <authorList>
            <person name="Gilroy R."/>
            <person name="Ravi A."/>
            <person name="Getino M."/>
            <person name="Pursley I."/>
            <person name="Horton D.L."/>
            <person name="Alikhan N.F."/>
            <person name="Baker D."/>
            <person name="Gharbi K."/>
            <person name="Hall N."/>
            <person name="Watson M."/>
            <person name="Adriaenssens E.M."/>
            <person name="Foster-Nyarko E."/>
            <person name="Jarju S."/>
            <person name="Secka A."/>
            <person name="Antonio M."/>
            <person name="Oren A."/>
            <person name="Chaudhuri R.R."/>
            <person name="La Ragione R."/>
            <person name="Hildebrand F."/>
            <person name="Pallen M.J."/>
        </authorList>
    </citation>
    <scope>NUCLEOTIDE SEQUENCE</scope>
    <source>
        <strain evidence="1">ChiGjej1B1-14440</strain>
    </source>
</reference>
<organism evidence="1 2">
    <name type="scientific">Candidatus Erysipelatoclostridium merdavium</name>
    <dbReference type="NCBI Taxonomy" id="2838566"/>
    <lineage>
        <taxon>Bacteria</taxon>
        <taxon>Bacillati</taxon>
        <taxon>Bacillota</taxon>
        <taxon>Erysipelotrichia</taxon>
        <taxon>Erysipelotrichales</taxon>
        <taxon>Erysipelotrichales incertae sedis</taxon>
    </lineage>
</organism>
<proteinExistence type="predicted"/>
<reference evidence="1" key="2">
    <citation type="submission" date="2021-04" db="EMBL/GenBank/DDBJ databases">
        <authorList>
            <person name="Gilroy R."/>
        </authorList>
    </citation>
    <scope>NUCLEOTIDE SEQUENCE</scope>
    <source>
        <strain evidence="1">ChiGjej1B1-14440</strain>
    </source>
</reference>
<comment type="caution">
    <text evidence="1">The sequence shown here is derived from an EMBL/GenBank/DDBJ whole genome shotgun (WGS) entry which is preliminary data.</text>
</comment>
<evidence type="ECO:0000313" key="2">
    <source>
        <dbReference type="Proteomes" id="UP000886724"/>
    </source>
</evidence>
<sequence length="177" mass="20856">MKIASHNGFDFVVSDVFKGEYLNAIIDNLKVKYQNNFDDYNEVYHCNELIHKLQKDPDIKVEYHLMYKDKQCLGIAMISSGKIDSIKFFDQEFFKTNDNDIVLNYFHISPLGRGNGTYWLKEIILPYYQNKEFMYLKSSHPQAFSLYQRLGQEIGSYTTVSDNGDFKRNGKIFRIRV</sequence>
<dbReference type="EMBL" id="DXET01000088">
    <property type="protein sequence ID" value="HIX81086.1"/>
    <property type="molecule type" value="Genomic_DNA"/>
</dbReference>
<dbReference type="AlphaFoldDB" id="A0A9D2BM19"/>
<dbReference type="Proteomes" id="UP000886724">
    <property type="component" value="Unassembled WGS sequence"/>
</dbReference>
<gene>
    <name evidence="1" type="ORF">H9980_03815</name>
</gene>
<accession>A0A9D2BM19</accession>